<comment type="subcellular location">
    <subcellularLocation>
        <location evidence="2">Cytoplasm</location>
        <location evidence="2">Perinuclear region</location>
    </subcellularLocation>
    <subcellularLocation>
        <location evidence="3">Golgi apparatus</location>
        <location evidence="3">trans-Golgi network</location>
    </subcellularLocation>
    <subcellularLocation>
        <location evidence="1">Membrane</location>
    </subcellularLocation>
</comment>
<reference evidence="13" key="2">
    <citation type="submission" date="2016-04" db="UniProtKB">
        <authorList>
            <consortium name="WormBaseParasite"/>
        </authorList>
    </citation>
    <scope>IDENTIFICATION</scope>
</reference>
<dbReference type="Pfam" id="PF16213">
    <property type="entry name" value="DCB"/>
    <property type="match status" value="1"/>
</dbReference>
<dbReference type="WBParaSite" id="ACAC_0000729201-mRNA-1">
    <property type="protein sequence ID" value="ACAC_0000729201-mRNA-1"/>
    <property type="gene ID" value="ACAC_0000729201"/>
</dbReference>
<dbReference type="FunFam" id="1.10.220.20:FF:000002">
    <property type="entry name" value="Brefeldin A-inhibited guanine nucleotide-exchange protein 1"/>
    <property type="match status" value="1"/>
</dbReference>
<dbReference type="InterPro" id="IPR032629">
    <property type="entry name" value="DCB_dom"/>
</dbReference>
<evidence type="ECO:0000256" key="1">
    <source>
        <dbReference type="ARBA" id="ARBA00004370"/>
    </source>
</evidence>
<evidence type="ECO:0000256" key="9">
    <source>
        <dbReference type="ARBA" id="ARBA00023034"/>
    </source>
</evidence>
<dbReference type="Pfam" id="PF20252">
    <property type="entry name" value="BIG2_C"/>
    <property type="match status" value="1"/>
</dbReference>
<dbReference type="InterPro" id="IPR015403">
    <property type="entry name" value="Mon2/Sec7/BIG1-like_HDS"/>
</dbReference>
<evidence type="ECO:0000256" key="10">
    <source>
        <dbReference type="ARBA" id="ARBA00023136"/>
    </source>
</evidence>
<dbReference type="SUPFAM" id="SSF48371">
    <property type="entry name" value="ARM repeat"/>
    <property type="match status" value="1"/>
</dbReference>
<keyword evidence="10" id="KW-0472">Membrane</keyword>
<dbReference type="InterPro" id="IPR000904">
    <property type="entry name" value="Sec7_dom"/>
</dbReference>
<proteinExistence type="predicted"/>
<dbReference type="GO" id="GO:0015031">
    <property type="term" value="P:protein transport"/>
    <property type="evidence" value="ECO:0007669"/>
    <property type="project" value="UniProtKB-KW"/>
</dbReference>
<protein>
    <submittedName>
        <fullName evidence="13">SEC7 domain-containing protein</fullName>
    </submittedName>
</protein>
<dbReference type="SUPFAM" id="SSF48425">
    <property type="entry name" value="Sec7 domain"/>
    <property type="match status" value="1"/>
</dbReference>
<keyword evidence="7" id="KW-0344">Guanine-nucleotide releasing factor</keyword>
<dbReference type="FunFam" id="1.25.10.10:FF:000143">
    <property type="entry name" value="ADP-ribosylation factor guanine nucleotide-exchange factor 2 (brefeldin A-inhibited)"/>
    <property type="match status" value="1"/>
</dbReference>
<evidence type="ECO:0000313" key="12">
    <source>
        <dbReference type="Proteomes" id="UP000035642"/>
    </source>
</evidence>
<accession>A0A158P8P5</accession>
<dbReference type="InterPro" id="IPR046455">
    <property type="entry name" value="Sec7/BIG1-like_C"/>
</dbReference>
<dbReference type="InterPro" id="IPR016024">
    <property type="entry name" value="ARM-type_fold"/>
</dbReference>
<keyword evidence="4" id="KW-0813">Transport</keyword>
<dbReference type="Gene3D" id="1.10.220.20">
    <property type="match status" value="1"/>
</dbReference>
<evidence type="ECO:0000256" key="5">
    <source>
        <dbReference type="ARBA" id="ARBA00022490"/>
    </source>
</evidence>
<dbReference type="GO" id="GO:0016020">
    <property type="term" value="C:membrane"/>
    <property type="evidence" value="ECO:0007669"/>
    <property type="project" value="UniProtKB-SubCell"/>
</dbReference>
<evidence type="ECO:0000256" key="2">
    <source>
        <dbReference type="ARBA" id="ARBA00004556"/>
    </source>
</evidence>
<dbReference type="SMART" id="SM00222">
    <property type="entry name" value="Sec7"/>
    <property type="match status" value="1"/>
</dbReference>
<evidence type="ECO:0000256" key="6">
    <source>
        <dbReference type="ARBA" id="ARBA00022553"/>
    </source>
</evidence>
<dbReference type="InterPro" id="IPR032691">
    <property type="entry name" value="Mon2/Sec7/BIG1-like_HUS"/>
</dbReference>
<organism evidence="12 13">
    <name type="scientific">Angiostrongylus cantonensis</name>
    <name type="common">Rat lungworm</name>
    <dbReference type="NCBI Taxonomy" id="6313"/>
    <lineage>
        <taxon>Eukaryota</taxon>
        <taxon>Metazoa</taxon>
        <taxon>Ecdysozoa</taxon>
        <taxon>Nematoda</taxon>
        <taxon>Chromadorea</taxon>
        <taxon>Rhabditida</taxon>
        <taxon>Rhabditina</taxon>
        <taxon>Rhabditomorpha</taxon>
        <taxon>Strongyloidea</taxon>
        <taxon>Metastrongylidae</taxon>
        <taxon>Angiostrongylus</taxon>
    </lineage>
</organism>
<dbReference type="GO" id="GO:0032012">
    <property type="term" value="P:regulation of ARF protein signal transduction"/>
    <property type="evidence" value="ECO:0007669"/>
    <property type="project" value="InterPro"/>
</dbReference>
<evidence type="ECO:0000256" key="4">
    <source>
        <dbReference type="ARBA" id="ARBA00022448"/>
    </source>
</evidence>
<dbReference type="CDD" id="cd00171">
    <property type="entry name" value="Sec7"/>
    <property type="match status" value="1"/>
</dbReference>
<evidence type="ECO:0000256" key="8">
    <source>
        <dbReference type="ARBA" id="ARBA00022927"/>
    </source>
</evidence>
<dbReference type="GO" id="GO:0005794">
    <property type="term" value="C:Golgi apparatus"/>
    <property type="evidence" value="ECO:0007669"/>
    <property type="project" value="UniProtKB-SubCell"/>
</dbReference>
<dbReference type="GO" id="GO:0048471">
    <property type="term" value="C:perinuclear region of cytoplasm"/>
    <property type="evidence" value="ECO:0007669"/>
    <property type="project" value="UniProtKB-SubCell"/>
</dbReference>
<feature type="domain" description="SEC7" evidence="11">
    <location>
        <begin position="494"/>
        <end position="682"/>
    </location>
</feature>
<keyword evidence="9" id="KW-0333">Golgi apparatus</keyword>
<dbReference type="InterPro" id="IPR035999">
    <property type="entry name" value="Sec7_dom_sf"/>
</dbReference>
<dbReference type="PANTHER" id="PTHR10663:SF375">
    <property type="entry name" value="LD29171P"/>
    <property type="match status" value="1"/>
</dbReference>
<dbReference type="Pfam" id="PF09324">
    <property type="entry name" value="Sec7-like_HDS"/>
    <property type="match status" value="1"/>
</dbReference>
<dbReference type="FunFam" id="1.10.1000.11:FF:000003">
    <property type="entry name" value="Brefeldin A-inhibited guanine nucleotide-exchange protein 1"/>
    <property type="match status" value="1"/>
</dbReference>
<dbReference type="Pfam" id="PF12783">
    <property type="entry name" value="Sec7-like_HUS"/>
    <property type="match status" value="1"/>
</dbReference>
<evidence type="ECO:0000256" key="7">
    <source>
        <dbReference type="ARBA" id="ARBA00022658"/>
    </source>
</evidence>
<dbReference type="InterPro" id="IPR023394">
    <property type="entry name" value="Sec7_C_sf"/>
</dbReference>
<name>A0A158P8P5_ANGCA</name>
<dbReference type="PROSITE" id="PS50190">
    <property type="entry name" value="SEC7"/>
    <property type="match status" value="1"/>
</dbReference>
<evidence type="ECO:0000259" key="11">
    <source>
        <dbReference type="PROSITE" id="PS50190"/>
    </source>
</evidence>
<sequence>MDAAVQQTGVMFLRTAIERILSDRDIKRKENLQLKKACENVLEELKAENYGGDTGNDVLPDKERVVEADRYFLPFELACKSKSPKIVITALDCLQKLIAYGHLTGRGADSSNPDRKLIDRIVEAICSSFMGQGTDEAVLLQIIKAILAVVLANNCEVHEASLLLAVRTCFTIFLATKSPINQSTAKATLTQVINAVFSNMERVGNAKDDTIVISEVMEYLLTSIIADSRTTSEGGRNRCTGGSSTNFGELEGSQHDDHISFPNVEQKDAFLVFRSLCVLAQKDEGDLNDPRNTHLNSKMLALEMLLLVLQNSATVLRNAQPFILLIKKSLCVALSRNAVSSNIFEKSLAIFVLLLDKFKIHLKLQIEVFFKEIIISMLESASCSFEHKWIVLHTIGKILANPQSVVDLYVNYDCDLTAHNVFESLVDVVSKTARTSVNEAAPLIQKERERAMRLLGLSCLTDLLQCLVDWFDVCLITDDDDVMKEVPSSPTVDRFMHLKQKKELMEHGIIFSRKPKQGLAFLQEHGFVGTEPNEIAEFLMKEDRLDKTVVGDFLGSPDEFNKQIMYAYIDDLDFSSRDFVSALRLFLEKFRLPGEAQKIDRLMEKFASRYCECNPSLGLFASADTAYVLAYSIIMLTTDLHIFKVKNKMTKEQYVNMNRGINNGADLPSDFLCAIYDDIAMNEIKMKAGASKLLKSTKSTAGDRQRRALATLELAAMSETARALMESASNAAADFTSAQHQHHVRPMFKICWTPCLAAFSVGLQMSDDIEEWFLCIRGFRLGIRAACVLRSRLERNAFIQALARFTLLTAKNALGQMKEKNIEAIKLLLAIGDEDGDYLEHNWLDVIRCVSQLELAQLIGTGLGGSTKEDKESSRQYVMKSTGALDERTLLTLQGALGETSSQAVVVAVDRIFQGSCRLTSDAIVCFVRALCIVSKEELSQPAAPRMFLLGKLVEVAFYNMGRIRLEWRRVWEVVGEHFNMAGCNASEIVAHYSVDALRQLAIKFLERGELPNFRFQKDFLRPFEVIMAKNRSAPTRELVVACCSNLVEAHAPRIKSGWQNLFSVWTLAAGDVQKDIVEAAFLASSKVILCQFKEDFASVLDAFQDALKCLAEFACNTNHPDMNMEAIRLIRLCAEYVSMNQERIIDSPWEESWNVSGDQRIWLRGWFPIFFELSCIINRCKLDVRTRSLTVMFEIMKNYGNEFRPEWWRDLFNIVFRIFDHAKLDENHGDKKEWMMTTCNHAMYAIVDVFTQYYSQLSELVLPSIYEQFTICIQQKNEQLARSTVNCLETLILLNGGRFNNDMWERTVQLFRCLFAATLPKSWVSCFFLNQSIDQKKVVLSLPSSKGKCINGFDDSESIHNGLFNTMDPILLLSLCDALGESQRLAKQFNDNNGQRTLLWKAGLRGSSKPNLIRQETHALRAMLAILLRLLNDPRSECVWEQVTKGVLSVVSAVLRGYGEAGSDARRTAYAPVVCELLQECLCLPPHLLPSLGSEFPIHLCELVETAEGQPLRSLLAMLLRQFLLPKNASPVQRNKCLHGINGH</sequence>
<dbReference type="STRING" id="6313.A0A158P8P5"/>
<dbReference type="PANTHER" id="PTHR10663">
    <property type="entry name" value="GUANYL-NUCLEOTIDE EXCHANGE FACTOR"/>
    <property type="match status" value="1"/>
</dbReference>
<keyword evidence="8" id="KW-0653">Protein transport</keyword>
<evidence type="ECO:0000256" key="3">
    <source>
        <dbReference type="ARBA" id="ARBA00004601"/>
    </source>
</evidence>
<dbReference type="Proteomes" id="UP000035642">
    <property type="component" value="Unassembled WGS sequence"/>
</dbReference>
<dbReference type="GO" id="GO:0005085">
    <property type="term" value="F:guanyl-nucleotide exchange factor activity"/>
    <property type="evidence" value="ECO:0007669"/>
    <property type="project" value="UniProtKB-KW"/>
</dbReference>
<evidence type="ECO:0000313" key="13">
    <source>
        <dbReference type="WBParaSite" id="ACAC_0000729201-mRNA-1"/>
    </source>
</evidence>
<reference evidence="12" key="1">
    <citation type="submission" date="2012-09" db="EMBL/GenBank/DDBJ databases">
        <authorList>
            <person name="Martin A.A."/>
        </authorList>
    </citation>
    <scope>NUCLEOTIDE SEQUENCE</scope>
</reference>
<keyword evidence="5" id="KW-0963">Cytoplasm</keyword>
<dbReference type="Gene3D" id="1.10.1000.11">
    <property type="entry name" value="Arf Nucleotide-binding Site Opener,domain 2"/>
    <property type="match status" value="1"/>
</dbReference>
<keyword evidence="12" id="KW-1185">Reference proteome</keyword>
<dbReference type="Pfam" id="PF01369">
    <property type="entry name" value="Sec7"/>
    <property type="match status" value="1"/>
</dbReference>
<keyword evidence="6" id="KW-0597">Phosphoprotein</keyword>